<protein>
    <recommendedName>
        <fullName evidence="1">Putative auto-transporter adhesin head GIN domain-containing protein</fullName>
    </recommendedName>
</protein>
<dbReference type="InterPro" id="IPR021255">
    <property type="entry name" value="DUF2807"/>
</dbReference>
<evidence type="ECO:0000259" key="1">
    <source>
        <dbReference type="Pfam" id="PF10988"/>
    </source>
</evidence>
<feature type="domain" description="Putative auto-transporter adhesin head GIN" evidence="1">
    <location>
        <begin position="61"/>
        <end position="254"/>
    </location>
</feature>
<evidence type="ECO:0000313" key="2">
    <source>
        <dbReference type="EMBL" id="GHA26654.1"/>
    </source>
</evidence>
<keyword evidence="3" id="KW-1185">Reference proteome</keyword>
<gene>
    <name evidence="2" type="ORF">GCM10007103_05040</name>
</gene>
<dbReference type="Pfam" id="PF10988">
    <property type="entry name" value="DUF2807"/>
    <property type="match status" value="1"/>
</dbReference>
<dbReference type="EMBL" id="BMXB01000001">
    <property type="protein sequence ID" value="GHA26654.1"/>
    <property type="molecule type" value="Genomic_DNA"/>
</dbReference>
<dbReference type="Gene3D" id="2.160.20.120">
    <property type="match status" value="1"/>
</dbReference>
<evidence type="ECO:0000313" key="3">
    <source>
        <dbReference type="Proteomes" id="UP000610456"/>
    </source>
</evidence>
<comment type="caution">
    <text evidence="2">The sequence shown here is derived from an EMBL/GenBank/DDBJ whole genome shotgun (WGS) entry which is preliminary data.</text>
</comment>
<sequence length="272" mass="30732">MKNCSGEKFKIGIKLKKGKNLKKILYIFLTLSVITACNKEDAPDCFQTAGDMVLQEIPVSEFEELIVHGRIKLFIKQGEDHKVTIESGENLINEVSAEVENGRLSLRNENDCNLFRDYELTTAYVTVPNLTWLQNAGNRTIESVGELNFPGIWLRSFNQEKDSEIYTNGDFRMNLISDNIRITTDGYSNFFLSGEVGYFDVYIADDDSRVEAAELVAQTVEIQHRGTNKIIVNPQQVLKGEIRSTGDVISVNRPVTVDVETFYTGNLIFQNP</sequence>
<reference evidence="2" key="1">
    <citation type="journal article" date="2014" name="Int. J. Syst. Evol. Microbiol.">
        <title>Complete genome sequence of Corynebacterium casei LMG S-19264T (=DSM 44701T), isolated from a smear-ripened cheese.</title>
        <authorList>
            <consortium name="US DOE Joint Genome Institute (JGI-PGF)"/>
            <person name="Walter F."/>
            <person name="Albersmeier A."/>
            <person name="Kalinowski J."/>
            <person name="Ruckert C."/>
        </authorList>
    </citation>
    <scope>NUCLEOTIDE SEQUENCE</scope>
    <source>
        <strain evidence="2">KCTC 12719</strain>
    </source>
</reference>
<accession>A0A918S8R6</accession>
<reference evidence="2" key="2">
    <citation type="submission" date="2020-09" db="EMBL/GenBank/DDBJ databases">
        <authorList>
            <person name="Sun Q."/>
            <person name="Kim S."/>
        </authorList>
    </citation>
    <scope>NUCLEOTIDE SEQUENCE</scope>
    <source>
        <strain evidence="2">KCTC 12719</strain>
    </source>
</reference>
<dbReference type="Proteomes" id="UP000610456">
    <property type="component" value="Unassembled WGS sequence"/>
</dbReference>
<name>A0A918S8R6_9FLAO</name>
<proteinExistence type="predicted"/>
<dbReference type="AlphaFoldDB" id="A0A918S8R6"/>
<organism evidence="2 3">
    <name type="scientific">Salinimicrobium marinum</name>
    <dbReference type="NCBI Taxonomy" id="680283"/>
    <lineage>
        <taxon>Bacteria</taxon>
        <taxon>Pseudomonadati</taxon>
        <taxon>Bacteroidota</taxon>
        <taxon>Flavobacteriia</taxon>
        <taxon>Flavobacteriales</taxon>
        <taxon>Flavobacteriaceae</taxon>
        <taxon>Salinimicrobium</taxon>
    </lineage>
</organism>